<dbReference type="Gramene" id="KOM48284">
    <property type="protein sequence ID" value="KOM48284"/>
    <property type="gene ID" value="LR48_Vigan07g198800"/>
</dbReference>
<gene>
    <name evidence="2" type="ORF">LR48_Vigan07g198800</name>
</gene>
<sequence>MPNLTCDLTHQQKSRPGALSVAPGREPLGKSRAWAPHFSRPGASFSQKVAPERPFFTPGRDQHTKLAPGHFSVQKLALCRTLASLSSETSSSNSRVYSATAPPPPSVRAWPPGHGTRAAKSSFHMVLSSHLAQRLADGGFQTCKLLRKMLSWTRKLKAKLASLSQQLKRRIHKHTKRNRKRKQQNNQKPKNKQKILCLNQCCWGRAPTEQEAPGVNRARCYLSRAPAEQRSRIVIVVMVNLSIKCLNVLVSPYSMYFRAIDKVGATVQAKNGALNMVLKTSKKSIEYGGSMLYKSRAGKLLLKFLELMEVSLWLDVKGFEISIIILELAEVNLSLHAKGFELDIVMSTLLVVLLY</sequence>
<name>A0A0L9V0J8_PHAAN</name>
<dbReference type="EMBL" id="CM003377">
    <property type="protein sequence ID" value="KOM48284.1"/>
    <property type="molecule type" value="Genomic_DNA"/>
</dbReference>
<feature type="region of interest" description="Disordered" evidence="1">
    <location>
        <begin position="1"/>
        <end position="31"/>
    </location>
</feature>
<feature type="compositionally biased region" description="Polar residues" evidence="1">
    <location>
        <begin position="1"/>
        <end position="11"/>
    </location>
</feature>
<reference evidence="3" key="1">
    <citation type="journal article" date="2015" name="Proc. Natl. Acad. Sci. U.S.A.">
        <title>Genome sequencing of adzuki bean (Vigna angularis) provides insight into high starch and low fat accumulation and domestication.</title>
        <authorList>
            <person name="Yang K."/>
            <person name="Tian Z."/>
            <person name="Chen C."/>
            <person name="Luo L."/>
            <person name="Zhao B."/>
            <person name="Wang Z."/>
            <person name="Yu L."/>
            <person name="Li Y."/>
            <person name="Sun Y."/>
            <person name="Li W."/>
            <person name="Chen Y."/>
            <person name="Li Y."/>
            <person name="Zhang Y."/>
            <person name="Ai D."/>
            <person name="Zhao J."/>
            <person name="Shang C."/>
            <person name="Ma Y."/>
            <person name="Wu B."/>
            <person name="Wang M."/>
            <person name="Gao L."/>
            <person name="Sun D."/>
            <person name="Zhang P."/>
            <person name="Guo F."/>
            <person name="Wang W."/>
            <person name="Li Y."/>
            <person name="Wang J."/>
            <person name="Varshney R.K."/>
            <person name="Wang J."/>
            <person name="Ling H.Q."/>
            <person name="Wan P."/>
        </authorList>
    </citation>
    <scope>NUCLEOTIDE SEQUENCE</scope>
    <source>
        <strain evidence="3">cv. Jingnong 6</strain>
    </source>
</reference>
<accession>A0A0L9V0J8</accession>
<dbReference type="Proteomes" id="UP000053144">
    <property type="component" value="Chromosome 7"/>
</dbReference>
<dbReference type="AlphaFoldDB" id="A0A0L9V0J8"/>
<evidence type="ECO:0000313" key="2">
    <source>
        <dbReference type="EMBL" id="KOM48284.1"/>
    </source>
</evidence>
<feature type="region of interest" description="Disordered" evidence="1">
    <location>
        <begin position="90"/>
        <end position="117"/>
    </location>
</feature>
<feature type="region of interest" description="Disordered" evidence="1">
    <location>
        <begin position="169"/>
        <end position="191"/>
    </location>
</feature>
<proteinExistence type="predicted"/>
<evidence type="ECO:0000256" key="1">
    <source>
        <dbReference type="SAM" id="MobiDB-lite"/>
    </source>
</evidence>
<organism evidence="2 3">
    <name type="scientific">Phaseolus angularis</name>
    <name type="common">Azuki bean</name>
    <name type="synonym">Vigna angularis</name>
    <dbReference type="NCBI Taxonomy" id="3914"/>
    <lineage>
        <taxon>Eukaryota</taxon>
        <taxon>Viridiplantae</taxon>
        <taxon>Streptophyta</taxon>
        <taxon>Embryophyta</taxon>
        <taxon>Tracheophyta</taxon>
        <taxon>Spermatophyta</taxon>
        <taxon>Magnoliopsida</taxon>
        <taxon>eudicotyledons</taxon>
        <taxon>Gunneridae</taxon>
        <taxon>Pentapetalae</taxon>
        <taxon>rosids</taxon>
        <taxon>fabids</taxon>
        <taxon>Fabales</taxon>
        <taxon>Fabaceae</taxon>
        <taxon>Papilionoideae</taxon>
        <taxon>50 kb inversion clade</taxon>
        <taxon>NPAAA clade</taxon>
        <taxon>indigoferoid/millettioid clade</taxon>
        <taxon>Phaseoleae</taxon>
        <taxon>Vigna</taxon>
    </lineage>
</organism>
<protein>
    <submittedName>
        <fullName evidence="2">Uncharacterized protein</fullName>
    </submittedName>
</protein>
<evidence type="ECO:0000313" key="3">
    <source>
        <dbReference type="Proteomes" id="UP000053144"/>
    </source>
</evidence>